<dbReference type="STRING" id="560819.SAMN05428998_12263"/>
<dbReference type="Gene3D" id="3.40.50.150">
    <property type="entry name" value="Vaccinia Virus protein VP39"/>
    <property type="match status" value="1"/>
</dbReference>
<dbReference type="Pfam" id="PF13578">
    <property type="entry name" value="Methyltransf_24"/>
    <property type="match status" value="1"/>
</dbReference>
<dbReference type="EMBL" id="FWZX01000022">
    <property type="protein sequence ID" value="SMF58782.1"/>
    <property type="molecule type" value="Genomic_DNA"/>
</dbReference>
<keyword evidence="1" id="KW-0472">Membrane</keyword>
<proteinExistence type="predicted"/>
<dbReference type="Proteomes" id="UP000192917">
    <property type="component" value="Unassembled WGS sequence"/>
</dbReference>
<reference evidence="2 3" key="1">
    <citation type="submission" date="2017-04" db="EMBL/GenBank/DDBJ databases">
        <authorList>
            <person name="Afonso C.L."/>
            <person name="Miller P.J."/>
            <person name="Scott M.A."/>
            <person name="Spackman E."/>
            <person name="Goraichik I."/>
            <person name="Dimitrov K.M."/>
            <person name="Suarez D.L."/>
            <person name="Swayne D.E."/>
        </authorList>
    </citation>
    <scope>NUCLEOTIDE SEQUENCE [LARGE SCALE GENOMIC DNA]</scope>
    <source>
        <strain evidence="2 3">USBA 355</strain>
    </source>
</reference>
<dbReference type="AlphaFoldDB" id="A0A1Y6CDY7"/>
<keyword evidence="2" id="KW-0489">Methyltransferase</keyword>
<dbReference type="RefSeq" id="WP_200808628.1">
    <property type="nucleotide sequence ID" value="NZ_FWZX01000022.1"/>
</dbReference>
<protein>
    <submittedName>
        <fullName evidence="2">Methyltransferase domain-containing protein</fullName>
    </submittedName>
</protein>
<keyword evidence="2" id="KW-0808">Transferase</keyword>
<gene>
    <name evidence="2" type="ORF">SAMN05428998_12263</name>
</gene>
<dbReference type="GO" id="GO:0008168">
    <property type="term" value="F:methyltransferase activity"/>
    <property type="evidence" value="ECO:0007669"/>
    <property type="project" value="UniProtKB-KW"/>
</dbReference>
<keyword evidence="3" id="KW-1185">Reference proteome</keyword>
<sequence>MSASPLAPLGAELLLAALGLAALSLLLSAYLVYKVRQVHRTLYRTDEAVRGLSLGITRNLQQLQLLDHELGLARPLPLLRGWAASPDVLLVLLRRVRSARPRTIVECGSGVSTIVQAQACRLNGVGHVYSLDHDPAFAAATRRTLSDFGLAEWATVIDAPLVERAVAGQRCRWYDLGGLSEDLAIDLLFVDGPPALPHAEQARFPAGPLLFPRLAPGASVILDDAGRPGEQVIVRRWAEAFSFAERSHDCEKGCVELGFPEAEQLPAAAQ</sequence>
<keyword evidence="1" id="KW-1133">Transmembrane helix</keyword>
<evidence type="ECO:0000256" key="1">
    <source>
        <dbReference type="SAM" id="Phobius"/>
    </source>
</evidence>
<name>A0A1Y6CDY7_9PROT</name>
<organism evidence="2 3">
    <name type="scientific">Tistlia consotensis USBA 355</name>
    <dbReference type="NCBI Taxonomy" id="560819"/>
    <lineage>
        <taxon>Bacteria</taxon>
        <taxon>Pseudomonadati</taxon>
        <taxon>Pseudomonadota</taxon>
        <taxon>Alphaproteobacteria</taxon>
        <taxon>Rhodospirillales</taxon>
        <taxon>Rhodovibrionaceae</taxon>
        <taxon>Tistlia</taxon>
    </lineage>
</organism>
<dbReference type="SUPFAM" id="SSF53335">
    <property type="entry name" value="S-adenosyl-L-methionine-dependent methyltransferases"/>
    <property type="match status" value="1"/>
</dbReference>
<evidence type="ECO:0000313" key="2">
    <source>
        <dbReference type="EMBL" id="SMF58782.1"/>
    </source>
</evidence>
<keyword evidence="1" id="KW-0812">Transmembrane</keyword>
<dbReference type="GO" id="GO:0032259">
    <property type="term" value="P:methylation"/>
    <property type="evidence" value="ECO:0007669"/>
    <property type="project" value="UniProtKB-KW"/>
</dbReference>
<accession>A0A1Y6CDY7</accession>
<dbReference type="InterPro" id="IPR029063">
    <property type="entry name" value="SAM-dependent_MTases_sf"/>
</dbReference>
<feature type="transmembrane region" description="Helical" evidence="1">
    <location>
        <begin position="13"/>
        <end position="33"/>
    </location>
</feature>
<evidence type="ECO:0000313" key="3">
    <source>
        <dbReference type="Proteomes" id="UP000192917"/>
    </source>
</evidence>